<dbReference type="RefSeq" id="WP_229252887.1">
    <property type="nucleotide sequence ID" value="NZ_CAJRAF010000002.1"/>
</dbReference>
<dbReference type="AlphaFoldDB" id="A0A916JG78"/>
<protein>
    <submittedName>
        <fullName evidence="1">Uncharacterized protein</fullName>
    </submittedName>
</protein>
<evidence type="ECO:0000313" key="1">
    <source>
        <dbReference type="EMBL" id="CAG5010284.1"/>
    </source>
</evidence>
<organism evidence="1 2">
    <name type="scientific">Dyadobacter helix</name>
    <dbReference type="NCBI Taxonomy" id="2822344"/>
    <lineage>
        <taxon>Bacteria</taxon>
        <taxon>Pseudomonadati</taxon>
        <taxon>Bacteroidota</taxon>
        <taxon>Cytophagia</taxon>
        <taxon>Cytophagales</taxon>
        <taxon>Spirosomataceae</taxon>
        <taxon>Dyadobacter</taxon>
    </lineage>
</organism>
<accession>A0A916JG78</accession>
<sequence>MANTHKPTAKMPRIIRLCYRKIIDIDSRKPWDQAVFNDTHLEFYMQAQRLDQEGRFKTFRELIDNVPDSQHLHYLTSTEAIGYIRQLNDIVPDIANVSGKLCLPFQNFRFEILDSHTEQKERHKISIWFYSDPVTWIDTIGDKLLIAYGDRTQALDSGQEVETDLIPLVPYLTISHYTQNNGQS</sequence>
<dbReference type="Proteomes" id="UP000680038">
    <property type="component" value="Unassembled WGS sequence"/>
</dbReference>
<evidence type="ECO:0000313" key="2">
    <source>
        <dbReference type="Proteomes" id="UP000680038"/>
    </source>
</evidence>
<comment type="caution">
    <text evidence="1">The sequence shown here is derived from an EMBL/GenBank/DDBJ whole genome shotgun (WGS) entry which is preliminary data.</text>
</comment>
<gene>
    <name evidence="1" type="ORF">DYBT9275_04682</name>
</gene>
<dbReference type="EMBL" id="CAJRAF010000002">
    <property type="protein sequence ID" value="CAG5010284.1"/>
    <property type="molecule type" value="Genomic_DNA"/>
</dbReference>
<keyword evidence="2" id="KW-1185">Reference proteome</keyword>
<proteinExistence type="predicted"/>
<reference evidence="1" key="1">
    <citation type="submission" date="2021-04" db="EMBL/GenBank/DDBJ databases">
        <authorList>
            <person name="Rodrigo-Torres L."/>
            <person name="Arahal R. D."/>
            <person name="Lucena T."/>
        </authorList>
    </citation>
    <scope>NUCLEOTIDE SEQUENCE</scope>
    <source>
        <strain evidence="1">CECT 9275</strain>
    </source>
</reference>
<name>A0A916JG78_9BACT</name>